<keyword evidence="1" id="KW-0677">Repeat</keyword>
<dbReference type="OrthoDB" id="3560423at2759"/>
<dbReference type="GO" id="GO:0016887">
    <property type="term" value="F:ATP hydrolysis activity"/>
    <property type="evidence" value="ECO:0007669"/>
    <property type="project" value="InterPro"/>
</dbReference>
<evidence type="ECO:0000256" key="2">
    <source>
        <dbReference type="SAM" id="MobiDB-lite"/>
    </source>
</evidence>
<feature type="region of interest" description="Disordered" evidence="2">
    <location>
        <begin position="1013"/>
        <end position="1078"/>
    </location>
</feature>
<accession>A0A1L7WIK8</accession>
<dbReference type="Pfam" id="PF24809">
    <property type="entry name" value="DUF7708"/>
    <property type="match status" value="1"/>
</dbReference>
<dbReference type="InterPro" id="IPR003959">
    <property type="entry name" value="ATPase_AAA_core"/>
</dbReference>
<evidence type="ECO:0000259" key="3">
    <source>
        <dbReference type="SMART" id="SM00382"/>
    </source>
</evidence>
<dbReference type="Pfam" id="PF00004">
    <property type="entry name" value="AAA"/>
    <property type="match status" value="1"/>
</dbReference>
<dbReference type="GO" id="GO:0005524">
    <property type="term" value="F:ATP binding"/>
    <property type="evidence" value="ECO:0007669"/>
    <property type="project" value="InterPro"/>
</dbReference>
<dbReference type="Gene3D" id="3.40.50.300">
    <property type="entry name" value="P-loop containing nucleotide triphosphate hydrolases"/>
    <property type="match status" value="1"/>
</dbReference>
<evidence type="ECO:0000313" key="4">
    <source>
        <dbReference type="EMBL" id="CZR52614.1"/>
    </source>
</evidence>
<organism evidence="4 5">
    <name type="scientific">Phialocephala subalpina</name>
    <dbReference type="NCBI Taxonomy" id="576137"/>
    <lineage>
        <taxon>Eukaryota</taxon>
        <taxon>Fungi</taxon>
        <taxon>Dikarya</taxon>
        <taxon>Ascomycota</taxon>
        <taxon>Pezizomycotina</taxon>
        <taxon>Leotiomycetes</taxon>
        <taxon>Helotiales</taxon>
        <taxon>Mollisiaceae</taxon>
        <taxon>Phialocephala</taxon>
        <taxon>Phialocephala fortinii species complex</taxon>
    </lineage>
</organism>
<sequence length="1078" mass="122659">MSNEAGEYWDSRKWAGALMHRGMVQHSRAKLDTRLQEFLKDAKPSEQKAVEASRTKVLQILQETTLAHDKRYPKKEPGSERELIETVKSGLRAASEVAYEYVQILDVMVGQAPEYVSLAYGAVKILLVIQVNYEEMKQSVEGYMDKIRTKFELIDHLTAYLPTDRLVGVIAKMYNFFNRFLAKALKFYTRSRVRLTFNAFAKPWKQLEPLVTSIEQTYLEVKDIVMFHGNIVGRMNLAVSQQILVGLQHLAHLFDQPPVKFSKASDVSEMSDDCRQRVEARLEQPNRITAETFDHDHNDSAEPGNFEALLDGVFVELQEYDEGRSRQQRVLEQLPEMRPHRSKQRNILKVDRVMSWIESDKSELLWIDGNNLLRRHDFNASFADPLLILGQSNCERYLVLRHFCGDSYSEPQTGYRTLIQALLRQIFKQYPDVLKTKVTLLTRENMADIHKLWILFVECLKAVQVECIFIVIDSIDYLDPKGTEATGEDDGAFVLKQLNDLVEDSAIMIKVLLTAALAQEVQASAQGKSALIAYQSASQVGPRRSLSLDIMQNDFALVPHKLVEIQEKRAKSVKFAELPMLYPANSTIYTNDDGQFRAYVVAELSGMDARPFGRYGQLQIRAWAIDHNGKYFTKRYRNLAVSQFPGEKEIISLKYIPAGYLLNEASVRSDLISRGKKYWRLGSGISHMQYTSGSRTNRIVIDQNSRPEEVPPPEQEFEDQFPETKVSDLKPLVLVVCPPALSVFVLRDLQWATVDVDEIMQIEFEKDIMRKLVLPENDKKLLLSAIKQTGLGSGGNGSQKTYDSQDTTVILLRGGPGLGKTITTKYLAEHLQRPLISFSAGDLGATPEVVDVNFAQHLKRAEKWGAVLVMENADVILGQRAESDFIRNSIVTTFQRSLDNYTGMIILTAMRDGTLDESIGARIQVAIGYKPLDVGGRRKIWENLIQEASNNLRVDTEDLSDHLNDIIQIRMDGKEISKAWIIAFRMVEDGAKLRWDHLKTYFEAAKNFKPYMERVDKDPGKRYQQPKSQRKKQFQQPQSQQLQQLPLAVLPVKTDSSNVQRDISGEGEKGQESDNLVS</sequence>
<feature type="domain" description="AAA+ ATPase" evidence="3">
    <location>
        <begin position="806"/>
        <end position="933"/>
    </location>
</feature>
<dbReference type="InterPro" id="IPR056125">
    <property type="entry name" value="DUF7708"/>
</dbReference>
<gene>
    <name evidence="4" type="ORF">PAC_02491</name>
</gene>
<dbReference type="AlphaFoldDB" id="A0A1L7WIK8"/>
<name>A0A1L7WIK8_9HELO</name>
<dbReference type="Pfam" id="PF24883">
    <property type="entry name" value="NPHP3_N"/>
    <property type="match status" value="1"/>
</dbReference>
<dbReference type="Pfam" id="PF22942">
    <property type="entry name" value="DUF7025"/>
    <property type="match status" value="1"/>
</dbReference>
<dbReference type="PANTHER" id="PTHR46411">
    <property type="entry name" value="FAMILY ATPASE, PUTATIVE-RELATED"/>
    <property type="match status" value="1"/>
</dbReference>
<dbReference type="InterPro" id="IPR056884">
    <property type="entry name" value="NPHP3-like_N"/>
</dbReference>
<proteinExistence type="predicted"/>
<dbReference type="InterPro" id="IPR054289">
    <property type="entry name" value="DUF7025"/>
</dbReference>
<keyword evidence="5" id="KW-1185">Reference proteome</keyword>
<feature type="compositionally biased region" description="Basic and acidic residues" evidence="2">
    <location>
        <begin position="1063"/>
        <end position="1072"/>
    </location>
</feature>
<dbReference type="InterPro" id="IPR027417">
    <property type="entry name" value="P-loop_NTPase"/>
</dbReference>
<dbReference type="InterPro" id="IPR003593">
    <property type="entry name" value="AAA+_ATPase"/>
</dbReference>
<dbReference type="PANTHER" id="PTHR46411:SF4">
    <property type="entry name" value="AAA+ ATPASE DOMAIN-CONTAINING PROTEIN"/>
    <property type="match status" value="1"/>
</dbReference>
<evidence type="ECO:0000256" key="1">
    <source>
        <dbReference type="ARBA" id="ARBA00022737"/>
    </source>
</evidence>
<protein>
    <recommendedName>
        <fullName evidence="3">AAA+ ATPase domain-containing protein</fullName>
    </recommendedName>
</protein>
<dbReference type="SUPFAM" id="SSF52540">
    <property type="entry name" value="P-loop containing nucleoside triphosphate hydrolases"/>
    <property type="match status" value="1"/>
</dbReference>
<evidence type="ECO:0000313" key="5">
    <source>
        <dbReference type="Proteomes" id="UP000184330"/>
    </source>
</evidence>
<dbReference type="Proteomes" id="UP000184330">
    <property type="component" value="Unassembled WGS sequence"/>
</dbReference>
<dbReference type="EMBL" id="FJOG01000003">
    <property type="protein sequence ID" value="CZR52614.1"/>
    <property type="molecule type" value="Genomic_DNA"/>
</dbReference>
<reference evidence="4 5" key="1">
    <citation type="submission" date="2016-03" db="EMBL/GenBank/DDBJ databases">
        <authorList>
            <person name="Ploux O."/>
        </authorList>
    </citation>
    <scope>NUCLEOTIDE SEQUENCE [LARGE SCALE GENOMIC DNA]</scope>
    <source>
        <strain evidence="4 5">UAMH 11012</strain>
    </source>
</reference>
<feature type="compositionally biased region" description="Low complexity" evidence="2">
    <location>
        <begin position="1034"/>
        <end position="1047"/>
    </location>
</feature>
<dbReference type="SMART" id="SM00382">
    <property type="entry name" value="AAA"/>
    <property type="match status" value="1"/>
</dbReference>